<feature type="region of interest" description="Disordered" evidence="1">
    <location>
        <begin position="18"/>
        <end position="37"/>
    </location>
</feature>
<evidence type="ECO:0000313" key="3">
    <source>
        <dbReference type="EMBL" id="KYP42584.1"/>
    </source>
</evidence>
<keyword evidence="4" id="KW-1185">Reference proteome</keyword>
<evidence type="ECO:0000256" key="1">
    <source>
        <dbReference type="SAM" id="MobiDB-lite"/>
    </source>
</evidence>
<organism evidence="3 4">
    <name type="scientific">Cajanus cajan</name>
    <name type="common">Pigeon pea</name>
    <name type="synonym">Cajanus indicus</name>
    <dbReference type="NCBI Taxonomy" id="3821"/>
    <lineage>
        <taxon>Eukaryota</taxon>
        <taxon>Viridiplantae</taxon>
        <taxon>Streptophyta</taxon>
        <taxon>Embryophyta</taxon>
        <taxon>Tracheophyta</taxon>
        <taxon>Spermatophyta</taxon>
        <taxon>Magnoliopsida</taxon>
        <taxon>eudicotyledons</taxon>
        <taxon>Gunneridae</taxon>
        <taxon>Pentapetalae</taxon>
        <taxon>rosids</taxon>
        <taxon>fabids</taxon>
        <taxon>Fabales</taxon>
        <taxon>Fabaceae</taxon>
        <taxon>Papilionoideae</taxon>
        <taxon>50 kb inversion clade</taxon>
        <taxon>NPAAA clade</taxon>
        <taxon>indigoferoid/millettioid clade</taxon>
        <taxon>Phaseoleae</taxon>
        <taxon>Cajanus</taxon>
    </lineage>
</organism>
<dbReference type="EMBL" id="KQ483710">
    <property type="protein sequence ID" value="KYP42584.1"/>
    <property type="molecule type" value="Genomic_DNA"/>
</dbReference>
<dbReference type="Pfam" id="PF22936">
    <property type="entry name" value="Pol_BBD"/>
    <property type="match status" value="1"/>
</dbReference>
<gene>
    <name evidence="3" type="ORF">KK1_035991</name>
</gene>
<name>A0A151RJ25_CAJCA</name>
<accession>A0A151RJ25</accession>
<protein>
    <recommendedName>
        <fullName evidence="2">Retrovirus-related Pol polyprotein from transposon TNT 1-94-like beta-barrel domain-containing protein</fullName>
    </recommendedName>
</protein>
<evidence type="ECO:0000313" key="4">
    <source>
        <dbReference type="Proteomes" id="UP000075243"/>
    </source>
</evidence>
<feature type="compositionally biased region" description="Polar residues" evidence="1">
    <location>
        <begin position="18"/>
        <end position="30"/>
    </location>
</feature>
<dbReference type="InterPro" id="IPR054722">
    <property type="entry name" value="PolX-like_BBD"/>
</dbReference>
<feature type="domain" description="Retrovirus-related Pol polyprotein from transposon TNT 1-94-like beta-barrel" evidence="2">
    <location>
        <begin position="12"/>
        <end position="86"/>
    </location>
</feature>
<evidence type="ECO:0000259" key="2">
    <source>
        <dbReference type="Pfam" id="PF22936"/>
    </source>
</evidence>
<dbReference type="Proteomes" id="UP000075243">
    <property type="component" value="Unassembled WGS sequence"/>
</dbReference>
<dbReference type="Gramene" id="C.cajan_36211.t">
    <property type="protein sequence ID" value="C.cajan_36211.t.cds1"/>
    <property type="gene ID" value="C.cajan_36211"/>
</dbReference>
<sequence>MAVPETLYDPSWYPDTGATNHVTPNSTNLQGKAPYNGDRKMKMENGETSSIRSIGTSFFFTPNLISPLFLNKLLHVPAITKNLLGITMSSLSFFFLTSVVSNFRQLGNSYSRAN</sequence>
<reference evidence="3" key="1">
    <citation type="journal article" date="2012" name="Nat. Biotechnol.">
        <title>Draft genome sequence of pigeonpea (Cajanus cajan), an orphan legume crop of resource-poor farmers.</title>
        <authorList>
            <person name="Varshney R.K."/>
            <person name="Chen W."/>
            <person name="Li Y."/>
            <person name="Bharti A.K."/>
            <person name="Saxena R.K."/>
            <person name="Schlueter J.A."/>
            <person name="Donoghue M.T."/>
            <person name="Azam S."/>
            <person name="Fan G."/>
            <person name="Whaley A.M."/>
            <person name="Farmer A.D."/>
            <person name="Sheridan J."/>
            <person name="Iwata A."/>
            <person name="Tuteja R."/>
            <person name="Penmetsa R.V."/>
            <person name="Wu W."/>
            <person name="Upadhyaya H.D."/>
            <person name="Yang S.P."/>
            <person name="Shah T."/>
            <person name="Saxena K.B."/>
            <person name="Michael T."/>
            <person name="McCombie W.R."/>
            <person name="Yang B."/>
            <person name="Zhang G."/>
            <person name="Yang H."/>
            <person name="Wang J."/>
            <person name="Spillane C."/>
            <person name="Cook D.R."/>
            <person name="May G.D."/>
            <person name="Xu X."/>
            <person name="Jackson S.A."/>
        </authorList>
    </citation>
    <scope>NUCLEOTIDE SEQUENCE [LARGE SCALE GENOMIC DNA]</scope>
</reference>
<dbReference type="AlphaFoldDB" id="A0A151RJ25"/>
<proteinExistence type="predicted"/>